<dbReference type="PROSITE" id="PS51088">
    <property type="entry name" value="TEA_2"/>
    <property type="match status" value="1"/>
</dbReference>
<proteinExistence type="inferred from homology"/>
<feature type="DNA-binding region" description="TEA" evidence="6">
    <location>
        <begin position="154"/>
        <end position="228"/>
    </location>
</feature>
<comment type="similarity">
    <text evidence="2">Belongs to the TEC1 family.</text>
</comment>
<feature type="compositionally biased region" description="Low complexity" evidence="7">
    <location>
        <begin position="114"/>
        <end position="127"/>
    </location>
</feature>
<evidence type="ECO:0000259" key="8">
    <source>
        <dbReference type="PROSITE" id="PS51088"/>
    </source>
</evidence>
<gene>
    <name evidence="9" type="ORF">PUMCH_004048</name>
</gene>
<dbReference type="KEGG" id="asau:88175111"/>
<keyword evidence="5" id="KW-0539">Nucleus</keyword>
<dbReference type="SMART" id="SM00426">
    <property type="entry name" value="TEA"/>
    <property type="match status" value="1"/>
</dbReference>
<dbReference type="EMBL" id="CP138898">
    <property type="protein sequence ID" value="WPK26688.1"/>
    <property type="molecule type" value="Genomic_DNA"/>
</dbReference>
<dbReference type="PRINTS" id="PR00065">
    <property type="entry name" value="TEADOMAIN"/>
</dbReference>
<dbReference type="GO" id="GO:0000978">
    <property type="term" value="F:RNA polymerase II cis-regulatory region sequence-specific DNA binding"/>
    <property type="evidence" value="ECO:0007669"/>
    <property type="project" value="TreeGrafter"/>
</dbReference>
<evidence type="ECO:0000256" key="2">
    <source>
        <dbReference type="ARBA" id="ARBA00008421"/>
    </source>
</evidence>
<dbReference type="InterPro" id="IPR038096">
    <property type="entry name" value="TEA/ATTS_sf"/>
</dbReference>
<keyword evidence="10" id="KW-1185">Reference proteome</keyword>
<dbReference type="GO" id="GO:0000981">
    <property type="term" value="F:DNA-binding transcription factor activity, RNA polymerase II-specific"/>
    <property type="evidence" value="ECO:0007669"/>
    <property type="project" value="TreeGrafter"/>
</dbReference>
<evidence type="ECO:0000256" key="6">
    <source>
        <dbReference type="PROSITE-ProRule" id="PRU00505"/>
    </source>
</evidence>
<dbReference type="PANTHER" id="PTHR11834">
    <property type="entry name" value="TRANSCRIPTIONAL ENHANCER FACTOR TEF RELATED"/>
    <property type="match status" value="1"/>
</dbReference>
<dbReference type="Pfam" id="PF01285">
    <property type="entry name" value="TEA"/>
    <property type="match status" value="1"/>
</dbReference>
<name>A0AAX4HDR8_9ASCO</name>
<feature type="region of interest" description="Disordered" evidence="7">
    <location>
        <begin position="86"/>
        <end position="140"/>
    </location>
</feature>
<dbReference type="GeneID" id="88175111"/>
<reference evidence="9 10" key="1">
    <citation type="submission" date="2023-10" db="EMBL/GenBank/DDBJ databases">
        <title>Draft Genome Sequence of Candida saopaulonensis from a very Premature Infant with Sepsis.</title>
        <authorList>
            <person name="Ning Y."/>
            <person name="Dai R."/>
            <person name="Xiao M."/>
            <person name="Xu Y."/>
            <person name="Yan Q."/>
            <person name="Zhang L."/>
        </authorList>
    </citation>
    <scope>NUCLEOTIDE SEQUENCE [LARGE SCALE GENOMIC DNA]</scope>
    <source>
        <strain evidence="9 10">19XY460</strain>
    </source>
</reference>
<dbReference type="InterPro" id="IPR000818">
    <property type="entry name" value="TEA/ATTS_dom"/>
</dbReference>
<protein>
    <recommendedName>
        <fullName evidence="8">TEA domain-containing protein</fullName>
    </recommendedName>
</protein>
<evidence type="ECO:0000256" key="5">
    <source>
        <dbReference type="ARBA" id="ARBA00023242"/>
    </source>
</evidence>
<accession>A0AAX4HDR8</accession>
<sequence>MYGSAWFTHSDSGGNPQHNPAETYYVNQYTSCNMAESPNVATNMNVSGDVMTPMHPTRVYSSFGTPVLILEPIPFAAPRLAPEAIDESHGLRRSSRNSSTRLRSDTHPTRRSLRSSTSRSLRRSTSSNLPEEDMSQGDYDYGGYRGLKRNFSRRKVEDDIWSEDVQAAFEEGLAIAPKQGPYKIKVDNKIIGRNGLISAYILDKTGKLRSRKQVSSHIQVVKNLGQNEALIDLINNGPKLETLEEQEQHNAKVIEIFEQVFKDKSVDIRASEEKSSSPTTSNAHLTDISMDYTVSNFEFFIQSPEFGSICLTSQIDIPATESIIPSIVSVFPGIEMHFQYPAPIIYNQVRLCPNLYIQGSELHTRYQVNHPTGGDTHLNCFTSVMSMGHEVLRIHEKGFDLNLRKAFLPTFWGCLFQKSNQLAASLVLIFQGITIKQVLYEPLNECDKFISRSSVKAVLLWDFTVVDRIEDAVTISRAELPYMEFSHGEHFGLDHSLVKNEAESQAMKNLDLIPTGLPAVPGGIESDMPLENAAKQTLSFFQVVPSSQYWIPPHAMYGADTNHPSVNVDLAHGNNDYPRRNNL</sequence>
<dbReference type="AlphaFoldDB" id="A0AAX4HDR8"/>
<evidence type="ECO:0000313" key="10">
    <source>
        <dbReference type="Proteomes" id="UP001338582"/>
    </source>
</evidence>
<comment type="subcellular location">
    <subcellularLocation>
        <location evidence="1">Nucleus</location>
    </subcellularLocation>
</comment>
<dbReference type="GO" id="GO:0005634">
    <property type="term" value="C:nucleus"/>
    <property type="evidence" value="ECO:0007669"/>
    <property type="project" value="UniProtKB-SubCell"/>
</dbReference>
<dbReference type="Proteomes" id="UP001338582">
    <property type="component" value="Chromosome 5"/>
</dbReference>
<evidence type="ECO:0000256" key="7">
    <source>
        <dbReference type="SAM" id="MobiDB-lite"/>
    </source>
</evidence>
<organism evidence="9 10">
    <name type="scientific">Australozyma saopauloensis</name>
    <dbReference type="NCBI Taxonomy" id="291208"/>
    <lineage>
        <taxon>Eukaryota</taxon>
        <taxon>Fungi</taxon>
        <taxon>Dikarya</taxon>
        <taxon>Ascomycota</taxon>
        <taxon>Saccharomycotina</taxon>
        <taxon>Pichiomycetes</taxon>
        <taxon>Metschnikowiaceae</taxon>
        <taxon>Australozyma</taxon>
    </lineage>
</organism>
<evidence type="ECO:0000256" key="4">
    <source>
        <dbReference type="ARBA" id="ARBA00023163"/>
    </source>
</evidence>
<evidence type="ECO:0000256" key="3">
    <source>
        <dbReference type="ARBA" id="ARBA00023015"/>
    </source>
</evidence>
<dbReference type="GO" id="GO:0005667">
    <property type="term" value="C:transcription regulator complex"/>
    <property type="evidence" value="ECO:0007669"/>
    <property type="project" value="TreeGrafter"/>
</dbReference>
<dbReference type="RefSeq" id="XP_062879069.1">
    <property type="nucleotide sequence ID" value="XM_063022999.1"/>
</dbReference>
<feature type="domain" description="TEA" evidence="8">
    <location>
        <begin position="154"/>
        <end position="228"/>
    </location>
</feature>
<dbReference type="PANTHER" id="PTHR11834:SF0">
    <property type="entry name" value="PROTEIN SCALLOPED"/>
    <property type="match status" value="1"/>
</dbReference>
<keyword evidence="3" id="KW-0805">Transcription regulation</keyword>
<evidence type="ECO:0000256" key="1">
    <source>
        <dbReference type="ARBA" id="ARBA00004123"/>
    </source>
</evidence>
<keyword evidence="4" id="KW-0804">Transcription</keyword>
<dbReference type="InterPro" id="IPR050937">
    <property type="entry name" value="TEC1_TEAD_TF"/>
</dbReference>
<evidence type="ECO:0000313" key="9">
    <source>
        <dbReference type="EMBL" id="WPK26688.1"/>
    </source>
</evidence>
<dbReference type="Gene3D" id="6.10.20.40">
    <property type="entry name" value="TEA/ATTS domain"/>
    <property type="match status" value="1"/>
</dbReference>